<organism evidence="2 3">
    <name type="scientific">Dokdonella fugitiva</name>
    <dbReference type="NCBI Taxonomy" id="328517"/>
    <lineage>
        <taxon>Bacteria</taxon>
        <taxon>Pseudomonadati</taxon>
        <taxon>Pseudomonadota</taxon>
        <taxon>Gammaproteobacteria</taxon>
        <taxon>Lysobacterales</taxon>
        <taxon>Rhodanobacteraceae</taxon>
        <taxon>Dokdonella</taxon>
    </lineage>
</organism>
<dbReference type="InterPro" id="IPR059226">
    <property type="entry name" value="Choice_anch_Q_dom"/>
</dbReference>
<dbReference type="Proteomes" id="UP000294862">
    <property type="component" value="Unassembled WGS sequence"/>
</dbReference>
<accession>A0A4R2IF41</accession>
<gene>
    <name evidence="2" type="ORF">EV148_101218</name>
</gene>
<evidence type="ECO:0000256" key="1">
    <source>
        <dbReference type="SAM" id="SignalP"/>
    </source>
</evidence>
<proteinExistence type="predicted"/>
<evidence type="ECO:0000313" key="2">
    <source>
        <dbReference type="EMBL" id="TCO42812.1"/>
    </source>
</evidence>
<dbReference type="AlphaFoldDB" id="A0A4R2IF41"/>
<dbReference type="EMBL" id="SLWQ01000001">
    <property type="protein sequence ID" value="TCO42812.1"/>
    <property type="molecule type" value="Genomic_DNA"/>
</dbReference>
<keyword evidence="1" id="KW-0732">Signal</keyword>
<name>A0A4R2IF41_9GAMM</name>
<feature type="chain" id="PRO_5020295569" description="Outer membrane repeat protein" evidence="1">
    <location>
        <begin position="34"/>
        <end position="483"/>
    </location>
</feature>
<keyword evidence="3" id="KW-1185">Reference proteome</keyword>
<sequence>MFDTIAPAPAGWRRRPLAACAATLFCVSATATAAAATIWTVDSCNEASVGSGTTGSLRYAAANAVSGDTIDMTGLACSTITLATGSILLPQTNITLQGPGKDALTVDGGHGSRVFQHTGSGTLGLYDLTVANGYFHAAAVQAAYGGCIYSNGSVSLAGAGVRSCSAIAGGAGARAKGGGIFARKSVYLFKYSEVSDNTASAPDTYDFSYGGGVFALNDLVLGSSTISGNHARLGGGARVFGNTTITASTISGNTAGRGGGIYARNFNPGATNTFSLANSTVSGNQALGVVGGVWTNAGTINVHNSTIAFNTAAFADAYSRHFSPGLNVDDVGAYYTDISHYKFKVVTLQSSVLSNNVSGTSSPAADDFGVTRYTPGFNLVPTSGQNNLVLASSSVVPADTITGVCPGLGPLRDNGGPTRTHALLGGSPAIDHGNNTVPYAADQRGSPFQRVSGAAADIGAYEVQQEDIVFIEGFDGPPTCPSG</sequence>
<dbReference type="OrthoDB" id="5956784at2"/>
<protein>
    <recommendedName>
        <fullName evidence="4">Outer membrane repeat protein</fullName>
    </recommendedName>
</protein>
<dbReference type="NCBIfam" id="NF041518">
    <property type="entry name" value="choice_anch_Q"/>
    <property type="match status" value="1"/>
</dbReference>
<feature type="signal peptide" evidence="1">
    <location>
        <begin position="1"/>
        <end position="33"/>
    </location>
</feature>
<dbReference type="SUPFAM" id="SSF51126">
    <property type="entry name" value="Pectin lyase-like"/>
    <property type="match status" value="1"/>
</dbReference>
<evidence type="ECO:0000313" key="3">
    <source>
        <dbReference type="Proteomes" id="UP000294862"/>
    </source>
</evidence>
<dbReference type="InterPro" id="IPR011050">
    <property type="entry name" value="Pectin_lyase_fold/virulence"/>
</dbReference>
<comment type="caution">
    <text evidence="2">The sequence shown here is derived from an EMBL/GenBank/DDBJ whole genome shotgun (WGS) entry which is preliminary data.</text>
</comment>
<evidence type="ECO:0008006" key="4">
    <source>
        <dbReference type="Google" id="ProtNLM"/>
    </source>
</evidence>
<reference evidence="2 3" key="1">
    <citation type="journal article" date="2015" name="Stand. Genomic Sci.">
        <title>Genomic Encyclopedia of Bacterial and Archaeal Type Strains, Phase III: the genomes of soil and plant-associated and newly described type strains.</title>
        <authorList>
            <person name="Whitman W.B."/>
            <person name="Woyke T."/>
            <person name="Klenk H.P."/>
            <person name="Zhou Y."/>
            <person name="Lilburn T.G."/>
            <person name="Beck B.J."/>
            <person name="De Vos P."/>
            <person name="Vandamme P."/>
            <person name="Eisen J.A."/>
            <person name="Garrity G."/>
            <person name="Hugenholtz P."/>
            <person name="Kyrpides N.C."/>
        </authorList>
    </citation>
    <scope>NUCLEOTIDE SEQUENCE [LARGE SCALE GENOMIC DNA]</scope>
    <source>
        <strain evidence="2 3">A3</strain>
    </source>
</reference>
<dbReference type="RefSeq" id="WP_131992198.1">
    <property type="nucleotide sequence ID" value="NZ_JACGXM010000001.1"/>
</dbReference>